<evidence type="ECO:0000256" key="5">
    <source>
        <dbReference type="ARBA" id="ARBA00067668"/>
    </source>
</evidence>
<dbReference type="InterPro" id="IPR000873">
    <property type="entry name" value="AMP-dep_synth/lig_dom"/>
</dbReference>
<proteinExistence type="inferred from homology"/>
<dbReference type="PROSITE" id="PS00455">
    <property type="entry name" value="AMP_BINDING"/>
    <property type="match status" value="1"/>
</dbReference>
<dbReference type="NCBIfam" id="NF004837">
    <property type="entry name" value="PRK06187.1"/>
    <property type="match status" value="1"/>
</dbReference>
<dbReference type="FunFam" id="3.30.300.30:FF:000008">
    <property type="entry name" value="2,3-dihydroxybenzoate-AMP ligase"/>
    <property type="match status" value="1"/>
</dbReference>
<dbReference type="EMBL" id="CADCTD010000185">
    <property type="protein sequence ID" value="CAA9287582.1"/>
    <property type="molecule type" value="Genomic_DNA"/>
</dbReference>
<feature type="domain" description="AMP-dependent synthetase/ligase" evidence="6">
    <location>
        <begin position="22"/>
        <end position="406"/>
    </location>
</feature>
<dbReference type="InterPro" id="IPR050237">
    <property type="entry name" value="ATP-dep_AMP-bd_enzyme"/>
</dbReference>
<organism evidence="8">
    <name type="scientific">uncultured Craurococcus sp</name>
    <dbReference type="NCBI Taxonomy" id="1135998"/>
    <lineage>
        <taxon>Bacteria</taxon>
        <taxon>Pseudomonadati</taxon>
        <taxon>Pseudomonadota</taxon>
        <taxon>Alphaproteobacteria</taxon>
        <taxon>Acetobacterales</taxon>
        <taxon>Acetobacteraceae</taxon>
        <taxon>Craurococcus</taxon>
        <taxon>environmental samples</taxon>
    </lineage>
</organism>
<dbReference type="Pfam" id="PF13193">
    <property type="entry name" value="AMP-binding_C"/>
    <property type="match status" value="1"/>
</dbReference>
<evidence type="ECO:0000259" key="7">
    <source>
        <dbReference type="Pfam" id="PF13193"/>
    </source>
</evidence>
<keyword evidence="2 8" id="KW-0436">Ligase</keyword>
<reference evidence="8" key="1">
    <citation type="submission" date="2020-02" db="EMBL/GenBank/DDBJ databases">
        <authorList>
            <person name="Meier V. D."/>
        </authorList>
    </citation>
    <scope>NUCLEOTIDE SEQUENCE</scope>
    <source>
        <strain evidence="8">AVDCRST_MAG27</strain>
    </source>
</reference>
<dbReference type="Pfam" id="PF00501">
    <property type="entry name" value="AMP-binding"/>
    <property type="match status" value="1"/>
</dbReference>
<evidence type="ECO:0000256" key="4">
    <source>
        <dbReference type="ARBA" id="ARBA00066616"/>
    </source>
</evidence>
<accession>A0A6J4JUH8</accession>
<dbReference type="SUPFAM" id="SSF56801">
    <property type="entry name" value="Acetyl-CoA synthetase-like"/>
    <property type="match status" value="1"/>
</dbReference>
<dbReference type="InterPro" id="IPR042099">
    <property type="entry name" value="ANL_N_sf"/>
</dbReference>
<evidence type="ECO:0000259" key="6">
    <source>
        <dbReference type="Pfam" id="PF00501"/>
    </source>
</evidence>
<evidence type="ECO:0000256" key="2">
    <source>
        <dbReference type="ARBA" id="ARBA00022598"/>
    </source>
</evidence>
<dbReference type="InterPro" id="IPR045851">
    <property type="entry name" value="AMP-bd_C_sf"/>
</dbReference>
<dbReference type="EC" id="6.2.1.44" evidence="4"/>
<dbReference type="InterPro" id="IPR025110">
    <property type="entry name" value="AMP-bd_C"/>
</dbReference>
<evidence type="ECO:0000256" key="3">
    <source>
        <dbReference type="ARBA" id="ARBA00051915"/>
    </source>
</evidence>
<comment type="similarity">
    <text evidence="1">Belongs to the ATP-dependent AMP-binding enzyme family.</text>
</comment>
<evidence type="ECO:0000256" key="1">
    <source>
        <dbReference type="ARBA" id="ARBA00006432"/>
    </source>
</evidence>
<dbReference type="Gene3D" id="3.30.300.30">
    <property type="match status" value="1"/>
</dbReference>
<dbReference type="AlphaFoldDB" id="A0A6J4JUH8"/>
<comment type="catalytic activity">
    <reaction evidence="3">
        <text>3-(methylsulfanyl)propanoate + ATP + CoA = 3-(methylsulfanyl)propanoyl-CoA + AMP + diphosphate</text>
        <dbReference type="Rhea" id="RHEA:43052"/>
        <dbReference type="ChEBI" id="CHEBI:30616"/>
        <dbReference type="ChEBI" id="CHEBI:33019"/>
        <dbReference type="ChEBI" id="CHEBI:49016"/>
        <dbReference type="ChEBI" id="CHEBI:57287"/>
        <dbReference type="ChEBI" id="CHEBI:82815"/>
        <dbReference type="ChEBI" id="CHEBI:456215"/>
        <dbReference type="EC" id="6.2.1.44"/>
    </reaction>
    <physiologicalReaction direction="left-to-right" evidence="3">
        <dbReference type="Rhea" id="RHEA:43053"/>
    </physiologicalReaction>
</comment>
<dbReference type="GO" id="GO:0016877">
    <property type="term" value="F:ligase activity, forming carbon-sulfur bonds"/>
    <property type="evidence" value="ECO:0007669"/>
    <property type="project" value="UniProtKB-ARBA"/>
</dbReference>
<dbReference type="Gene3D" id="3.40.50.12780">
    <property type="entry name" value="N-terminal domain of ligase-like"/>
    <property type="match status" value="1"/>
</dbReference>
<feature type="domain" description="AMP-binding enzyme C-terminal" evidence="7">
    <location>
        <begin position="456"/>
        <end position="530"/>
    </location>
</feature>
<dbReference type="InterPro" id="IPR020845">
    <property type="entry name" value="AMP-binding_CS"/>
</dbReference>
<dbReference type="PANTHER" id="PTHR43767:SF11">
    <property type="entry name" value="MEDIUM-CHAIN-FATTY-ACID--COA LIGASE"/>
    <property type="match status" value="1"/>
</dbReference>
<evidence type="ECO:0000313" key="8">
    <source>
        <dbReference type="EMBL" id="CAA9287582.1"/>
    </source>
</evidence>
<name>A0A6J4JUH8_9PROT</name>
<sequence>MLGLMQDRPLLISSLLEHASRHHHGSRIISARPDGSLVRHSWAEIAARAAQLAHALAARGVRQGERIATLAWNEHHHLEAYYAISAMGAVLHTVNPRLFPGQIAFILADAEDTHLLVDPTLLAGAEALADKLPPSLRAIIVMGTEADIPAECPLRGRFELLAQESLIAGQPTTYPWPELDERSASSLCYTSGTTGEPKGVLYSHRSTLIHAISTLQKDCFNIGAEDVVLPVVPMFHVNAWGIPYSAAAAGASLILPGPKLDPASLHRLFEAERVTFSAGVPTIWTALLNWLRADPSRRFTHPPRLVVGGTALPTAVNAGFLKEYGVGILHAWGMTETSPLGTTNARKPENADWDEDRFLDYARKQGRPLFGVDIRVRDGQGEEIAHDGVAFGELEVRGPWIAGQYFNRPGDAAFTEDGWFRTGDVVTVDELGCIEIVDRAKDVIKSGGEWISSITLENLIMGHPAVQEAAVIAMAHPKWDERPLLLVQPKPGASPTAEEILAFYEGKVAKWWIPDAVEFVESLPHTATGKLWKADLKARYKDARRVGG</sequence>
<gene>
    <name evidence="8" type="ORF">AVDCRST_MAG27-4636</name>
</gene>
<dbReference type="PANTHER" id="PTHR43767">
    <property type="entry name" value="LONG-CHAIN-FATTY-ACID--COA LIGASE"/>
    <property type="match status" value="1"/>
</dbReference>
<dbReference type="CDD" id="cd12119">
    <property type="entry name" value="ttLC_FACS_AlkK_like"/>
    <property type="match status" value="1"/>
</dbReference>
<protein>
    <recommendedName>
        <fullName evidence="5">3-methylmercaptopropionyl-CoA ligase</fullName>
        <ecNumber evidence="4">6.2.1.44</ecNumber>
    </recommendedName>
</protein>